<keyword evidence="2 3" id="KW-0548">Nucleotidyltransferase</keyword>
<dbReference type="RefSeq" id="WP_377091078.1">
    <property type="nucleotide sequence ID" value="NZ_JBHSJL010000014.1"/>
</dbReference>
<dbReference type="InterPro" id="IPR034683">
    <property type="entry name" value="IspD/TarI"/>
</dbReference>
<dbReference type="CDD" id="cd02516">
    <property type="entry name" value="CDP-ME_synthetase"/>
    <property type="match status" value="1"/>
</dbReference>
<accession>A0ABW4ZB74</accession>
<comment type="similarity">
    <text evidence="3">Belongs to the IspD/TarI cytidylyltransferase family. IspD subfamily.</text>
</comment>
<comment type="pathway">
    <text evidence="3">Isoprenoid biosynthesis; isopentenyl diphosphate biosynthesis via DXP pathway; isopentenyl diphosphate from 1-deoxy-D-xylulose 5-phosphate: step 2/6.</text>
</comment>
<feature type="site" description="Positions MEP for the nucleophilic attack" evidence="3">
    <location>
        <position position="203"/>
    </location>
</feature>
<dbReference type="Pfam" id="PF01128">
    <property type="entry name" value="IspD"/>
    <property type="match status" value="1"/>
</dbReference>
<proteinExistence type="inferred from homology"/>
<protein>
    <recommendedName>
        <fullName evidence="3">2-C-methyl-D-erythritol 4-phosphate cytidylyltransferase</fullName>
        <ecNumber evidence="3">2.7.7.60</ecNumber>
    </recommendedName>
    <alternativeName>
        <fullName evidence="3">4-diphosphocytidyl-2C-methyl-D-erythritol synthase</fullName>
    </alternativeName>
    <alternativeName>
        <fullName evidence="3">MEP cytidylyltransferase</fullName>
        <shortName evidence="3">MCT</shortName>
    </alternativeName>
</protein>
<dbReference type="EMBL" id="JBHUJB010000037">
    <property type="protein sequence ID" value="MFD2159129.1"/>
    <property type="molecule type" value="Genomic_DNA"/>
</dbReference>
<evidence type="ECO:0000256" key="2">
    <source>
        <dbReference type="ARBA" id="ARBA00022695"/>
    </source>
</evidence>
<evidence type="ECO:0000256" key="1">
    <source>
        <dbReference type="ARBA" id="ARBA00022679"/>
    </source>
</evidence>
<keyword evidence="3" id="KW-0414">Isoprene biosynthesis</keyword>
<dbReference type="HAMAP" id="MF_00108">
    <property type="entry name" value="IspD"/>
    <property type="match status" value="1"/>
</dbReference>
<keyword evidence="5" id="KW-1185">Reference proteome</keyword>
<sequence>MLSAIIVAAGSSRRMGFDKLMAPLAGIPVLQHSIQTFLLCPAVEELILVCPEERFAQLELQPTDKPLIRVDGGADRHNSVSNGLAALSPNSRWVAVHDGARPLITEKQILSTLAAAKDHQAATSARRVTETVKRADQNQFIQSPVDRENLWLMETPQIFDKSLLLKSYANVESSGSLVTDEVSALELIGVPTFLQPNASPNLKITFPEDLALAEHLLTFSA</sequence>
<dbReference type="PANTHER" id="PTHR32125">
    <property type="entry name" value="2-C-METHYL-D-ERYTHRITOL 4-PHOSPHATE CYTIDYLYLTRANSFERASE, CHLOROPLASTIC"/>
    <property type="match status" value="1"/>
</dbReference>
<reference evidence="5" key="1">
    <citation type="journal article" date="2019" name="Int. J. Syst. Evol. Microbiol.">
        <title>The Global Catalogue of Microorganisms (GCM) 10K type strain sequencing project: providing services to taxonomists for standard genome sequencing and annotation.</title>
        <authorList>
            <consortium name="The Broad Institute Genomics Platform"/>
            <consortium name="The Broad Institute Genome Sequencing Center for Infectious Disease"/>
            <person name="Wu L."/>
            <person name="Ma J."/>
        </authorList>
    </citation>
    <scope>NUCLEOTIDE SEQUENCE [LARGE SCALE GENOMIC DNA]</scope>
    <source>
        <strain evidence="5">CCUG 57942</strain>
    </source>
</reference>
<evidence type="ECO:0000256" key="3">
    <source>
        <dbReference type="HAMAP-Rule" id="MF_00108"/>
    </source>
</evidence>
<dbReference type="SUPFAM" id="SSF53448">
    <property type="entry name" value="Nucleotide-diphospho-sugar transferases"/>
    <property type="match status" value="1"/>
</dbReference>
<comment type="caution">
    <text evidence="4">The sequence shown here is derived from an EMBL/GenBank/DDBJ whole genome shotgun (WGS) entry which is preliminary data.</text>
</comment>
<dbReference type="Gene3D" id="3.90.550.10">
    <property type="entry name" value="Spore Coat Polysaccharide Biosynthesis Protein SpsA, Chain A"/>
    <property type="match status" value="1"/>
</dbReference>
<comment type="catalytic activity">
    <reaction evidence="3">
        <text>2-C-methyl-D-erythritol 4-phosphate + CTP + H(+) = 4-CDP-2-C-methyl-D-erythritol + diphosphate</text>
        <dbReference type="Rhea" id="RHEA:13429"/>
        <dbReference type="ChEBI" id="CHEBI:15378"/>
        <dbReference type="ChEBI" id="CHEBI:33019"/>
        <dbReference type="ChEBI" id="CHEBI:37563"/>
        <dbReference type="ChEBI" id="CHEBI:57823"/>
        <dbReference type="ChEBI" id="CHEBI:58262"/>
        <dbReference type="EC" id="2.7.7.60"/>
    </reaction>
</comment>
<name>A0ABW4ZB74_9BACT</name>
<dbReference type="EC" id="2.7.7.60" evidence="3"/>
<gene>
    <name evidence="3 4" type="primary">ispD</name>
    <name evidence="4" type="ORF">ACFSW8_09495</name>
</gene>
<dbReference type="GO" id="GO:0050518">
    <property type="term" value="F:2-C-methyl-D-erythritol 4-phosphate cytidylyltransferase activity"/>
    <property type="evidence" value="ECO:0007669"/>
    <property type="project" value="UniProtKB-EC"/>
</dbReference>
<dbReference type="NCBIfam" id="TIGR00453">
    <property type="entry name" value="ispD"/>
    <property type="match status" value="1"/>
</dbReference>
<evidence type="ECO:0000313" key="5">
    <source>
        <dbReference type="Proteomes" id="UP001597389"/>
    </source>
</evidence>
<comment type="function">
    <text evidence="3">Catalyzes the formation of 4-diphosphocytidyl-2-C-methyl-D-erythritol from CTP and 2-C-methyl-D-erythritol 4-phosphate (MEP).</text>
</comment>
<dbReference type="InterPro" id="IPR001228">
    <property type="entry name" value="IspD"/>
</dbReference>
<dbReference type="PANTHER" id="PTHR32125:SF4">
    <property type="entry name" value="2-C-METHYL-D-ERYTHRITOL 4-PHOSPHATE CYTIDYLYLTRANSFERASE, CHLOROPLASTIC"/>
    <property type="match status" value="1"/>
</dbReference>
<dbReference type="InterPro" id="IPR050088">
    <property type="entry name" value="IspD/TarI_cytidylyltransf_bact"/>
</dbReference>
<organism evidence="4 5">
    <name type="scientific">Rubritalea tangerina</name>
    <dbReference type="NCBI Taxonomy" id="430798"/>
    <lineage>
        <taxon>Bacteria</taxon>
        <taxon>Pseudomonadati</taxon>
        <taxon>Verrucomicrobiota</taxon>
        <taxon>Verrucomicrobiia</taxon>
        <taxon>Verrucomicrobiales</taxon>
        <taxon>Rubritaleaceae</taxon>
        <taxon>Rubritalea</taxon>
    </lineage>
</organism>
<keyword evidence="1 3" id="KW-0808">Transferase</keyword>
<feature type="site" description="Transition state stabilizer" evidence="3">
    <location>
        <position position="19"/>
    </location>
</feature>
<dbReference type="Proteomes" id="UP001597389">
    <property type="component" value="Unassembled WGS sequence"/>
</dbReference>
<feature type="site" description="Transition state stabilizer" evidence="3">
    <location>
        <position position="14"/>
    </location>
</feature>
<evidence type="ECO:0000313" key="4">
    <source>
        <dbReference type="EMBL" id="MFD2159129.1"/>
    </source>
</evidence>
<dbReference type="InterPro" id="IPR029044">
    <property type="entry name" value="Nucleotide-diphossugar_trans"/>
</dbReference>
<feature type="site" description="Positions MEP for the nucleophilic attack" evidence="3">
    <location>
        <position position="147"/>
    </location>
</feature>